<dbReference type="SMART" id="SM01360">
    <property type="entry name" value="A2M"/>
    <property type="match status" value="1"/>
</dbReference>
<evidence type="ECO:0000256" key="3">
    <source>
        <dbReference type="ARBA" id="ARBA00022966"/>
    </source>
</evidence>
<organism evidence="6 7">
    <name type="scientific">Myxococcus llanfairpwllgwyngyllgogerychwyrndrobwllllantysiliogogogochensis</name>
    <dbReference type="NCBI Taxonomy" id="2590453"/>
    <lineage>
        <taxon>Bacteria</taxon>
        <taxon>Pseudomonadati</taxon>
        <taxon>Myxococcota</taxon>
        <taxon>Myxococcia</taxon>
        <taxon>Myxococcales</taxon>
        <taxon>Cystobacterineae</taxon>
        <taxon>Myxococcaceae</taxon>
        <taxon>Myxococcus</taxon>
    </lineage>
</organism>
<dbReference type="InterPro" id="IPR047565">
    <property type="entry name" value="Alpha-macroglob_thiol-ester_cl"/>
</dbReference>
<name>A0A540X6T8_9BACT</name>
<dbReference type="Gene3D" id="2.60.40.1930">
    <property type="match status" value="1"/>
</dbReference>
<proteinExistence type="inferred from homology"/>
<comment type="caution">
    <text evidence="6">The sequence shown here is derived from an EMBL/GenBank/DDBJ whole genome shotgun (WGS) entry which is preliminary data.</text>
</comment>
<evidence type="ECO:0000259" key="5">
    <source>
        <dbReference type="SMART" id="SM01360"/>
    </source>
</evidence>
<evidence type="ECO:0000256" key="2">
    <source>
        <dbReference type="ARBA" id="ARBA00022729"/>
    </source>
</evidence>
<gene>
    <name evidence="6" type="ORF">FJV41_05600</name>
</gene>
<dbReference type="InterPro" id="IPR008930">
    <property type="entry name" value="Terpenoid_cyclase/PrenylTrfase"/>
</dbReference>
<accession>A0A540X6T8</accession>
<dbReference type="SMART" id="SM01419">
    <property type="entry name" value="Thiol-ester_cl"/>
    <property type="match status" value="1"/>
</dbReference>
<dbReference type="InterPro" id="IPR002890">
    <property type="entry name" value="MG2"/>
</dbReference>
<dbReference type="SUPFAM" id="SSF48239">
    <property type="entry name" value="Terpenoid cyclases/Protein prenyltransferases"/>
    <property type="match status" value="1"/>
</dbReference>
<keyword evidence="7" id="KW-1185">Reference proteome</keyword>
<dbReference type="InterPro" id="IPR001599">
    <property type="entry name" value="Macroglobln_a2"/>
</dbReference>
<feature type="region of interest" description="Disordered" evidence="4">
    <location>
        <begin position="558"/>
        <end position="588"/>
    </location>
</feature>
<dbReference type="GO" id="GO:0005615">
    <property type="term" value="C:extracellular space"/>
    <property type="evidence" value="ECO:0007669"/>
    <property type="project" value="InterPro"/>
</dbReference>
<dbReference type="PANTHER" id="PTHR11412:SF136">
    <property type="entry name" value="CD109 ANTIGEN"/>
    <property type="match status" value="1"/>
</dbReference>
<evidence type="ECO:0000256" key="1">
    <source>
        <dbReference type="ARBA" id="ARBA00010556"/>
    </source>
</evidence>
<dbReference type="Pfam" id="PF00207">
    <property type="entry name" value="A2M"/>
    <property type="match status" value="1"/>
</dbReference>
<evidence type="ECO:0000313" key="6">
    <source>
        <dbReference type="EMBL" id="TQF17016.1"/>
    </source>
</evidence>
<dbReference type="CDD" id="cd02891">
    <property type="entry name" value="A2M_like"/>
    <property type="match status" value="1"/>
</dbReference>
<dbReference type="InterPro" id="IPR011626">
    <property type="entry name" value="Alpha-macroglobulin_TED"/>
</dbReference>
<dbReference type="EMBL" id="VIFM01000014">
    <property type="protein sequence ID" value="TQF17016.1"/>
    <property type="molecule type" value="Genomic_DNA"/>
</dbReference>
<dbReference type="Pfam" id="PF07678">
    <property type="entry name" value="TED_complement"/>
    <property type="match status" value="1"/>
</dbReference>
<protein>
    <submittedName>
        <fullName evidence="6">A-macroglobulin complement component</fullName>
    </submittedName>
</protein>
<dbReference type="InterPro" id="IPR050473">
    <property type="entry name" value="A2M/Complement_sys"/>
</dbReference>
<dbReference type="GO" id="GO:0004866">
    <property type="term" value="F:endopeptidase inhibitor activity"/>
    <property type="evidence" value="ECO:0007669"/>
    <property type="project" value="InterPro"/>
</dbReference>
<keyword evidence="3" id="KW-0882">Thioester bond</keyword>
<dbReference type="Proteomes" id="UP000315369">
    <property type="component" value="Unassembled WGS sequence"/>
</dbReference>
<evidence type="ECO:0000256" key="4">
    <source>
        <dbReference type="SAM" id="MobiDB-lite"/>
    </source>
</evidence>
<comment type="similarity">
    <text evidence="1">Belongs to the protease inhibitor I39 (alpha-2-macroglobulin) family. Bacterial alpha-2-macroglobulin subfamily.</text>
</comment>
<sequence>MTLFRSLSLGVLAVLAVLVGLATTFPRVPVLPRKEFVGGPGARPEALTAQDRPYTYVSLDKPMYRPGEQVLIRGLVLEALSRRPHVASRRGQIEITGPQGTIVGRGEVETSDSVWGYAWPIPRDLPGGGYTLVVNDPFTGTAQVMRKFDVRDYRAPRLKSQIAFLRDGYGPGDTVTATLEVQRAEGGIPEGAKVTATALVDGKSVAEKPCEVDAQGHCTVSFELPEAIERGDGTLSFTLQDGGVVETAAKTIPILLQTLDVALYPEGGDLVAGLTSRVYFEARTPMRKPADLTGAVVDLATGREVSVVRSEHEGRGRFELTPTAGVRYALRVDSPAGIKKTFPLPEVKATGAVLRAKDEVIAAGQKVRLAVDTAGVGRTKVTLNQRDVRVAEATLSEDGDVTLEAGVADGVLVATVWTEDGRPLAERLVFRQPANALSIELKADRAHHAPGDEVELTARTLRDGKPVSALVMLTVTDDAVLQLQEKREHAPLLPVMVLLEPEVKELADAHLYLDTSNPKSPLATDLLLGTQGWRRFALVDPLTFMADHDEAARRVLAAHTSRRWPPSPPEAELRRGRGTPPGAKKWNRGYFDPNAQRDLLASAYLLMEGNERPFDPARGNPLELRDALAKFEGMKVVGFSRVRDTLVYQREYAHLASPDRQKGERRDFAETLYWSAGVRTDAATGEARVRFAMSDSVTTFKAFAGAVDVDGALGASVAELESVQPFYTEPKLPLEVTSGDVVRLPVALVNGTDATLTNIAVKAEVSGDVKLTGDVPRDLAARARERRLLTLEIGQQSQPVEVKLTTSAGGHTDVVTRTLAIQAQGFPGRESFGGALSRTQPAVHTLTLPDTVDPASIRASVVVYPGPLANMTESFARLIREPTGCFEQTSATTFPMTMALQYFQRHPGARAELVKSAKEKLEKGYQRLLGYETPEQGFEWFGKSPAHGGLTAFALLSFTEMRQVIEVDGAMLARTRNWLLKQRDGRGGFTPPGDQADTSNAYITWALLESAPRPADMARNLEREVAFVKKSAAKSSNSYVTALAANVLSLTGDHAGAKVLMAQLARRQGKTGEVEGGSQSVVGSTGQSLLIETTALAMLAWLREPAYLTNARQALKFLARSNDGGRFGSTQGTVLALRAILAYDVHAMKPAPGKVGLFVEDVLVGEPVSFEASAQETLKLPDMSGLLGPGGRRVELRMEGSSELPYSVEVTYTSRMPRDSEKSLVALEVSLSKQQLTEGEPIEARVMVLNRTNQALPSTMAIFGVPGGLEVRHDQLKELVTRGLVDAYEVRGRDVVFYWRGFKPRMRLEVPLSLVATVPGTYTGPPSRAYLYYADEHKVWAEGLKVSITPKT</sequence>
<dbReference type="RefSeq" id="WP_141641358.1">
    <property type="nucleotide sequence ID" value="NZ_VIFM01000014.1"/>
</dbReference>
<dbReference type="Gene3D" id="1.50.10.20">
    <property type="match status" value="1"/>
</dbReference>
<feature type="domain" description="Alpha-2-macroglobulin" evidence="5">
    <location>
        <begin position="671"/>
        <end position="765"/>
    </location>
</feature>
<evidence type="ECO:0000313" key="7">
    <source>
        <dbReference type="Proteomes" id="UP000315369"/>
    </source>
</evidence>
<dbReference type="PANTHER" id="PTHR11412">
    <property type="entry name" value="MACROGLOBULIN / COMPLEMENT"/>
    <property type="match status" value="1"/>
</dbReference>
<reference evidence="6 7" key="1">
    <citation type="submission" date="2019-06" db="EMBL/GenBank/DDBJ databases">
        <authorList>
            <person name="Livingstone P."/>
            <person name="Whitworth D."/>
        </authorList>
    </citation>
    <scope>NUCLEOTIDE SEQUENCE [LARGE SCALE GENOMIC DNA]</scope>
    <source>
        <strain evidence="6 7">AM401</strain>
    </source>
</reference>
<dbReference type="Pfam" id="PF01835">
    <property type="entry name" value="MG2"/>
    <property type="match status" value="1"/>
</dbReference>
<keyword evidence="2" id="KW-0732">Signal</keyword>
<dbReference type="OrthoDB" id="97821at2"/>